<accession>A0A0F2TEB4</accession>
<dbReference type="AlphaFoldDB" id="A0A0F2TEB4"/>
<organism evidence="2 3">
    <name type="scientific">Streptomyces rubellomurinus (strain ATCC 31215)</name>
    <dbReference type="NCBI Taxonomy" id="359131"/>
    <lineage>
        <taxon>Bacteria</taxon>
        <taxon>Bacillati</taxon>
        <taxon>Actinomycetota</taxon>
        <taxon>Actinomycetes</taxon>
        <taxon>Kitasatosporales</taxon>
        <taxon>Streptomycetaceae</taxon>
        <taxon>Streptomyces</taxon>
    </lineage>
</organism>
<comment type="caution">
    <text evidence="2">The sequence shown here is derived from an EMBL/GenBank/DDBJ whole genome shotgun (WGS) entry which is preliminary data.</text>
</comment>
<feature type="compositionally biased region" description="Low complexity" evidence="1">
    <location>
        <begin position="7"/>
        <end position="20"/>
    </location>
</feature>
<gene>
    <name evidence="2" type="ORF">VM95_15155</name>
</gene>
<sequence>MMLMFPGSAGSRSFRSARSSRSFSTRRWTSGARAFCDLVEFPPLDPENEDDEFGLEIAVATEAHDVLALAEHRTGAVRGRWVNQGMAQDEYRDFVLSGRPRHGSPS</sequence>
<protein>
    <submittedName>
        <fullName evidence="2">Uncharacterized protein</fullName>
    </submittedName>
</protein>
<reference evidence="2 3" key="1">
    <citation type="submission" date="2015-02" db="EMBL/GenBank/DDBJ databases">
        <authorList>
            <person name="Ju K.-S."/>
            <person name="Doroghazi J.R."/>
            <person name="Metcalf W."/>
        </authorList>
    </citation>
    <scope>NUCLEOTIDE SEQUENCE [LARGE SCALE GENOMIC DNA]</scope>
    <source>
        <strain evidence="2 3">ATCC 31215</strain>
    </source>
</reference>
<evidence type="ECO:0000313" key="2">
    <source>
        <dbReference type="EMBL" id="KJS61479.1"/>
    </source>
</evidence>
<name>A0A0F2TEB4_STRR3</name>
<dbReference type="EMBL" id="JZKH01000026">
    <property type="protein sequence ID" value="KJS61479.1"/>
    <property type="molecule type" value="Genomic_DNA"/>
</dbReference>
<keyword evidence="3" id="KW-1185">Reference proteome</keyword>
<feature type="region of interest" description="Disordered" evidence="1">
    <location>
        <begin position="1"/>
        <end position="20"/>
    </location>
</feature>
<dbReference type="PATRIC" id="fig|359131.3.peg.3354"/>
<proteinExistence type="predicted"/>
<evidence type="ECO:0000256" key="1">
    <source>
        <dbReference type="SAM" id="MobiDB-lite"/>
    </source>
</evidence>
<evidence type="ECO:0000313" key="3">
    <source>
        <dbReference type="Proteomes" id="UP000033699"/>
    </source>
</evidence>
<dbReference type="Proteomes" id="UP000033699">
    <property type="component" value="Unassembled WGS sequence"/>
</dbReference>